<dbReference type="Pfam" id="PF03486">
    <property type="entry name" value="HI0933_like"/>
    <property type="match status" value="1"/>
</dbReference>
<evidence type="ECO:0000259" key="4">
    <source>
        <dbReference type="Pfam" id="PF03486"/>
    </source>
</evidence>
<keyword evidence="7" id="KW-1185">Reference proteome</keyword>
<dbReference type="Gene3D" id="3.50.50.60">
    <property type="entry name" value="FAD/NAD(P)-binding domain"/>
    <property type="match status" value="1"/>
</dbReference>
<dbReference type="SUPFAM" id="SSF160996">
    <property type="entry name" value="HI0933 insert domain-like"/>
    <property type="match status" value="1"/>
</dbReference>
<keyword evidence="3" id="KW-0274">FAD</keyword>
<dbReference type="InterPro" id="IPR036188">
    <property type="entry name" value="FAD/NAD-bd_sf"/>
</dbReference>
<dbReference type="InterPro" id="IPR057661">
    <property type="entry name" value="RsdA/BaiN/AoA(So)_Rossmann"/>
</dbReference>
<dbReference type="NCBIfam" id="TIGR03862">
    <property type="entry name" value="flavo_PP4765"/>
    <property type="match status" value="2"/>
</dbReference>
<dbReference type="PANTHER" id="PTHR42887">
    <property type="entry name" value="OS12G0638800 PROTEIN"/>
    <property type="match status" value="1"/>
</dbReference>
<dbReference type="Pfam" id="PF22780">
    <property type="entry name" value="HI0933_like_1st"/>
    <property type="match status" value="1"/>
</dbReference>
<protein>
    <submittedName>
        <fullName evidence="6">Putative flavoprotein YhiN</fullName>
    </submittedName>
</protein>
<accession>A0A7X0UBI4</accession>
<dbReference type="PANTHER" id="PTHR42887:SF1">
    <property type="entry name" value="BLR3961 PROTEIN"/>
    <property type="match status" value="1"/>
</dbReference>
<dbReference type="EMBL" id="JACHLK010000012">
    <property type="protein sequence ID" value="MBB6562411.1"/>
    <property type="molecule type" value="Genomic_DNA"/>
</dbReference>
<feature type="domain" description="RsdA/BaiN/AoA(So)-like Rossmann fold-like" evidence="4">
    <location>
        <begin position="19"/>
        <end position="444"/>
    </location>
</feature>
<dbReference type="InterPro" id="IPR055178">
    <property type="entry name" value="RsdA/BaiN/AoA(So)-like_dom"/>
</dbReference>
<name>A0A7X0UBI4_9BURK</name>
<gene>
    <name evidence="6" type="ORF">HNP48_005121</name>
</gene>
<dbReference type="AlphaFoldDB" id="A0A7X0UBI4"/>
<dbReference type="SUPFAM" id="SSF51905">
    <property type="entry name" value="FAD/NAD(P)-binding domain"/>
    <property type="match status" value="1"/>
</dbReference>
<organism evidence="6 7">
    <name type="scientific">Acidovorax soli</name>
    <dbReference type="NCBI Taxonomy" id="592050"/>
    <lineage>
        <taxon>Bacteria</taxon>
        <taxon>Pseudomonadati</taxon>
        <taxon>Pseudomonadota</taxon>
        <taxon>Betaproteobacteria</taxon>
        <taxon>Burkholderiales</taxon>
        <taxon>Comamonadaceae</taxon>
        <taxon>Acidovorax</taxon>
    </lineage>
</organism>
<sequence length="456" mass="47826">MNASTSPTPDAVDPGLDCDVAIVGGGPAGLMAAEVLAQAGVAVHVFDAMPSVGRKFLLAGKGGLNLTHSEPHEAFATRFAGREKQVEPLLAAFGGPAIREWAQGLGVETFVGTSGRVFPTDMKAAPLLRAWLQRLRGQGVQFHMRHRWLGWADAGQGGALRFATPAGELAVNARATVLALGGGSWARLGSDGAWVPLLAARGVAVAPLRPANSGFDVLRADAPAGETRRDFLRELIGRTPAPTVGWTAHFTERFAGQPFKTVALAFTDSQGRNFQRRGEFVATATGVEGSLVYAASHLLRDEVEAHGHATFHLDLLPDHTPERVLVEVRHPRGSRSLSSHLKSRLGLDGIKAGMLYEHLGKDGVADPVALAHAIKALPVTVVAARPLDEAISTAGGVAFEALDARLMATAAPGVFCAGEMLDWEAPTGGYLLTVSMASGRVAGEGVLRWLGRTGNA</sequence>
<dbReference type="RefSeq" id="WP_184862390.1">
    <property type="nucleotide sequence ID" value="NZ_JACHLK010000012.1"/>
</dbReference>
<evidence type="ECO:0000313" key="7">
    <source>
        <dbReference type="Proteomes" id="UP000575083"/>
    </source>
</evidence>
<reference evidence="6 7" key="1">
    <citation type="submission" date="2020-08" db="EMBL/GenBank/DDBJ databases">
        <title>Functional genomics of gut bacteria from endangered species of beetles.</title>
        <authorList>
            <person name="Carlos-Shanley C."/>
        </authorList>
    </citation>
    <scope>NUCLEOTIDE SEQUENCE [LARGE SCALE GENOMIC DNA]</scope>
    <source>
        <strain evidence="6 7">S00198</strain>
    </source>
</reference>
<dbReference type="Gene3D" id="1.10.8.260">
    <property type="entry name" value="HI0933 insert domain-like"/>
    <property type="match status" value="1"/>
</dbReference>
<dbReference type="Proteomes" id="UP000575083">
    <property type="component" value="Unassembled WGS sequence"/>
</dbReference>
<evidence type="ECO:0000259" key="5">
    <source>
        <dbReference type="Pfam" id="PF22780"/>
    </source>
</evidence>
<evidence type="ECO:0000256" key="3">
    <source>
        <dbReference type="ARBA" id="ARBA00022827"/>
    </source>
</evidence>
<dbReference type="InterPro" id="IPR022460">
    <property type="entry name" value="Flavoprotein_PP4765"/>
</dbReference>
<dbReference type="PRINTS" id="PR00419">
    <property type="entry name" value="ADXRDTASE"/>
</dbReference>
<comment type="cofactor">
    <cofactor evidence="1">
        <name>FAD</name>
        <dbReference type="ChEBI" id="CHEBI:57692"/>
    </cofactor>
</comment>
<feature type="domain" description="RsdA/BaiN/AoA(So)-like insert" evidence="5">
    <location>
        <begin position="244"/>
        <end position="392"/>
    </location>
</feature>
<comment type="caution">
    <text evidence="6">The sequence shown here is derived from an EMBL/GenBank/DDBJ whole genome shotgun (WGS) entry which is preliminary data.</text>
</comment>
<evidence type="ECO:0000256" key="2">
    <source>
        <dbReference type="ARBA" id="ARBA00022630"/>
    </source>
</evidence>
<evidence type="ECO:0000313" key="6">
    <source>
        <dbReference type="EMBL" id="MBB6562411.1"/>
    </source>
</evidence>
<dbReference type="Gene3D" id="2.40.30.10">
    <property type="entry name" value="Translation factors"/>
    <property type="match status" value="1"/>
</dbReference>
<keyword evidence="2" id="KW-0285">Flavoprotein</keyword>
<dbReference type="InterPro" id="IPR023166">
    <property type="entry name" value="BaiN-like_dom_sf"/>
</dbReference>
<evidence type="ECO:0000256" key="1">
    <source>
        <dbReference type="ARBA" id="ARBA00001974"/>
    </source>
</evidence>
<proteinExistence type="predicted"/>
<dbReference type="InterPro" id="IPR004792">
    <property type="entry name" value="BaiN-like"/>
</dbReference>